<name>A0ABP7C1C4_9ACTN</name>
<sequence>MLSLQSAAAGGREGVEETSVRAPAKVIAVLPPRLRELPGGYAAAFVPTGSGSPPPRATGSRCASRPRPTR</sequence>
<protein>
    <submittedName>
        <fullName evidence="2">Uncharacterized protein</fullName>
    </submittedName>
</protein>
<dbReference type="Proteomes" id="UP001500902">
    <property type="component" value="Unassembled WGS sequence"/>
</dbReference>
<evidence type="ECO:0000313" key="3">
    <source>
        <dbReference type="Proteomes" id="UP001500902"/>
    </source>
</evidence>
<organism evidence="2 3">
    <name type="scientific">Nonomuraea antimicrobica</name>
    <dbReference type="NCBI Taxonomy" id="561173"/>
    <lineage>
        <taxon>Bacteria</taxon>
        <taxon>Bacillati</taxon>
        <taxon>Actinomycetota</taxon>
        <taxon>Actinomycetes</taxon>
        <taxon>Streptosporangiales</taxon>
        <taxon>Streptosporangiaceae</taxon>
        <taxon>Nonomuraea</taxon>
    </lineage>
</organism>
<feature type="region of interest" description="Disordered" evidence="1">
    <location>
        <begin position="1"/>
        <end position="20"/>
    </location>
</feature>
<keyword evidence="3" id="KW-1185">Reference proteome</keyword>
<evidence type="ECO:0000256" key="1">
    <source>
        <dbReference type="SAM" id="MobiDB-lite"/>
    </source>
</evidence>
<evidence type="ECO:0000313" key="2">
    <source>
        <dbReference type="EMBL" id="GAA3673471.1"/>
    </source>
</evidence>
<dbReference type="EMBL" id="BAAAZP010000081">
    <property type="protein sequence ID" value="GAA3673471.1"/>
    <property type="molecule type" value="Genomic_DNA"/>
</dbReference>
<proteinExistence type="predicted"/>
<feature type="region of interest" description="Disordered" evidence="1">
    <location>
        <begin position="45"/>
        <end position="70"/>
    </location>
</feature>
<accession>A0ABP7C1C4</accession>
<comment type="caution">
    <text evidence="2">The sequence shown here is derived from an EMBL/GenBank/DDBJ whole genome shotgun (WGS) entry which is preliminary data.</text>
</comment>
<gene>
    <name evidence="2" type="ORF">GCM10022224_042140</name>
</gene>
<reference evidence="3" key="1">
    <citation type="journal article" date="2019" name="Int. J. Syst. Evol. Microbiol.">
        <title>The Global Catalogue of Microorganisms (GCM) 10K type strain sequencing project: providing services to taxonomists for standard genome sequencing and annotation.</title>
        <authorList>
            <consortium name="The Broad Institute Genomics Platform"/>
            <consortium name="The Broad Institute Genome Sequencing Center for Infectious Disease"/>
            <person name="Wu L."/>
            <person name="Ma J."/>
        </authorList>
    </citation>
    <scope>NUCLEOTIDE SEQUENCE [LARGE SCALE GENOMIC DNA]</scope>
    <source>
        <strain evidence="3">JCM 16904</strain>
    </source>
</reference>